<dbReference type="Proteomes" id="UP000289152">
    <property type="component" value="Unassembled WGS sequence"/>
</dbReference>
<dbReference type="InParanoid" id="A0A4Q1BS92"/>
<evidence type="ECO:0000256" key="12">
    <source>
        <dbReference type="ARBA" id="ARBA00023212"/>
    </source>
</evidence>
<evidence type="ECO:0000256" key="7">
    <source>
        <dbReference type="ARBA" id="ARBA00022618"/>
    </source>
</evidence>
<evidence type="ECO:0000256" key="17">
    <source>
        <dbReference type="ARBA" id="ARBA00044305"/>
    </source>
</evidence>
<keyword evidence="12" id="KW-0206">Cytoskeleton</keyword>
<evidence type="ECO:0000256" key="10">
    <source>
        <dbReference type="ARBA" id="ARBA00022829"/>
    </source>
</evidence>
<dbReference type="PANTHER" id="PTHR28017:SF1">
    <property type="entry name" value="DASH COMPLEX SUBUNIT DAD3"/>
    <property type="match status" value="1"/>
</dbReference>
<evidence type="ECO:0000313" key="18">
    <source>
        <dbReference type="EMBL" id="RXK40889.1"/>
    </source>
</evidence>
<evidence type="ECO:0000313" key="19">
    <source>
        <dbReference type="Proteomes" id="UP000289152"/>
    </source>
</evidence>
<keyword evidence="9" id="KW-0498">Mitosis</keyword>
<evidence type="ECO:0000256" key="6">
    <source>
        <dbReference type="ARBA" id="ARBA00022490"/>
    </source>
</evidence>
<evidence type="ECO:0000256" key="13">
    <source>
        <dbReference type="ARBA" id="ARBA00023242"/>
    </source>
</evidence>
<evidence type="ECO:0000256" key="11">
    <source>
        <dbReference type="ARBA" id="ARBA00022838"/>
    </source>
</evidence>
<evidence type="ECO:0000256" key="15">
    <source>
        <dbReference type="ARBA" id="ARBA00023328"/>
    </source>
</evidence>
<evidence type="ECO:0000256" key="16">
    <source>
        <dbReference type="ARBA" id="ARBA00044179"/>
    </source>
</evidence>
<dbReference type="GO" id="GO:0072686">
    <property type="term" value="C:mitotic spindle"/>
    <property type="evidence" value="ECO:0007669"/>
    <property type="project" value="InterPro"/>
</dbReference>
<evidence type="ECO:0000256" key="1">
    <source>
        <dbReference type="ARBA" id="ARBA00004123"/>
    </source>
</evidence>
<reference evidence="18 19" key="1">
    <citation type="submission" date="2016-06" db="EMBL/GenBank/DDBJ databases">
        <title>Evolution of pathogenesis and genome organization in the Tremellales.</title>
        <authorList>
            <person name="Cuomo C."/>
            <person name="Litvintseva A."/>
            <person name="Heitman J."/>
            <person name="Chen Y."/>
            <person name="Sun S."/>
            <person name="Springer D."/>
            <person name="Dromer F."/>
            <person name="Young S."/>
            <person name="Zeng Q."/>
            <person name="Chapman S."/>
            <person name="Gujja S."/>
            <person name="Saif S."/>
            <person name="Birren B."/>
        </authorList>
    </citation>
    <scope>NUCLEOTIDE SEQUENCE [LARGE SCALE GENOMIC DNA]</scope>
    <source>
        <strain evidence="18 19">ATCC 28783</strain>
    </source>
</reference>
<dbReference type="GO" id="GO:0008608">
    <property type="term" value="P:attachment of spindle microtubules to kinetochore"/>
    <property type="evidence" value="ECO:0007669"/>
    <property type="project" value="InterPro"/>
</dbReference>
<dbReference type="PANTHER" id="PTHR28017">
    <property type="entry name" value="DASH COMPLEX SUBUNIT DAD3"/>
    <property type="match status" value="1"/>
</dbReference>
<evidence type="ECO:0000256" key="14">
    <source>
        <dbReference type="ARBA" id="ARBA00023306"/>
    </source>
</evidence>
<dbReference type="InterPro" id="IPR013965">
    <property type="entry name" value="DASH_Dad3"/>
</dbReference>
<gene>
    <name evidence="18" type="ORF">M231_01737</name>
</gene>
<comment type="caution">
    <text evidence="18">The sequence shown here is derived from an EMBL/GenBank/DDBJ whole genome shotgun (WGS) entry which is preliminary data.</text>
</comment>
<keyword evidence="7" id="KW-0132">Cell division</keyword>
<protein>
    <recommendedName>
        <fullName evidence="16">DASH complex subunit DAD3</fullName>
    </recommendedName>
    <alternativeName>
        <fullName evidence="17">Outer kinetochore protein DAD3</fullName>
    </alternativeName>
</protein>
<keyword evidence="11" id="KW-0995">Kinetochore</keyword>
<dbReference type="FunCoup" id="A0A4Q1BS92">
    <property type="interactions" value="2"/>
</dbReference>
<keyword evidence="5" id="KW-0158">Chromosome</keyword>
<keyword evidence="19" id="KW-1185">Reference proteome</keyword>
<keyword evidence="8" id="KW-0493">Microtubule</keyword>
<dbReference type="GO" id="GO:0051010">
    <property type="term" value="F:microtubule plus-end binding"/>
    <property type="evidence" value="ECO:0007669"/>
    <property type="project" value="TreeGrafter"/>
</dbReference>
<accession>A0A4Q1BS92</accession>
<sequence length="104" mass="11719">MSSITTINPYINHPQLSSLEQQVLWEYAKLGDKIKRIANLAKLTAENPNEGLLTDLRALERKMGLVLTLFRASVWAVIMDSQAEAEARGNAHYEEEMTEDSMVV</sequence>
<organism evidence="18 19">
    <name type="scientific">Tremella mesenterica</name>
    <name type="common">Jelly fungus</name>
    <dbReference type="NCBI Taxonomy" id="5217"/>
    <lineage>
        <taxon>Eukaryota</taxon>
        <taxon>Fungi</taxon>
        <taxon>Dikarya</taxon>
        <taxon>Basidiomycota</taxon>
        <taxon>Agaricomycotina</taxon>
        <taxon>Tremellomycetes</taxon>
        <taxon>Tremellales</taxon>
        <taxon>Tremellaceae</taxon>
        <taxon>Tremella</taxon>
    </lineage>
</organism>
<dbReference type="AlphaFoldDB" id="A0A4Q1BS92"/>
<evidence type="ECO:0000256" key="2">
    <source>
        <dbReference type="ARBA" id="ARBA00004186"/>
    </source>
</evidence>
<evidence type="ECO:0000256" key="5">
    <source>
        <dbReference type="ARBA" id="ARBA00022454"/>
    </source>
</evidence>
<keyword evidence="6" id="KW-0963">Cytoplasm</keyword>
<proteinExistence type="inferred from homology"/>
<dbReference type="OrthoDB" id="2443965at2759"/>
<keyword evidence="14" id="KW-0131">Cell cycle</keyword>
<dbReference type="STRING" id="5217.A0A4Q1BS92"/>
<evidence type="ECO:0000256" key="4">
    <source>
        <dbReference type="ARBA" id="ARBA00006277"/>
    </source>
</evidence>
<dbReference type="EMBL" id="SDIL01000013">
    <property type="protein sequence ID" value="RXK40889.1"/>
    <property type="molecule type" value="Genomic_DNA"/>
</dbReference>
<evidence type="ECO:0000256" key="3">
    <source>
        <dbReference type="ARBA" id="ARBA00004629"/>
    </source>
</evidence>
<comment type="similarity">
    <text evidence="4">Belongs to the DASH complex DAD3 family.</text>
</comment>
<keyword evidence="13" id="KW-0539">Nucleus</keyword>
<name>A0A4Q1BS92_TREME</name>
<comment type="subcellular location">
    <subcellularLocation>
        <location evidence="3">Chromosome</location>
        <location evidence="3">Centromere</location>
        <location evidence="3">Kinetochore</location>
    </subcellularLocation>
    <subcellularLocation>
        <location evidence="2">Cytoplasm</location>
        <location evidence="2">Cytoskeleton</location>
        <location evidence="2">Spindle</location>
    </subcellularLocation>
    <subcellularLocation>
        <location evidence="1">Nucleus</location>
    </subcellularLocation>
</comment>
<evidence type="ECO:0000256" key="9">
    <source>
        <dbReference type="ARBA" id="ARBA00022776"/>
    </source>
</evidence>
<keyword evidence="10" id="KW-0159">Chromosome partition</keyword>
<keyword evidence="15" id="KW-0137">Centromere</keyword>
<dbReference type="GO" id="GO:0005874">
    <property type="term" value="C:microtubule"/>
    <property type="evidence" value="ECO:0007669"/>
    <property type="project" value="UniProtKB-KW"/>
</dbReference>
<evidence type="ECO:0000256" key="8">
    <source>
        <dbReference type="ARBA" id="ARBA00022701"/>
    </source>
</evidence>
<dbReference type="GO" id="GO:0042729">
    <property type="term" value="C:DASH complex"/>
    <property type="evidence" value="ECO:0007669"/>
    <property type="project" value="InterPro"/>
</dbReference>
<dbReference type="Pfam" id="PF08656">
    <property type="entry name" value="DASH_Dad3"/>
    <property type="match status" value="1"/>
</dbReference>
<dbReference type="GO" id="GO:0051301">
    <property type="term" value="P:cell division"/>
    <property type="evidence" value="ECO:0007669"/>
    <property type="project" value="UniProtKB-KW"/>
</dbReference>